<dbReference type="EMBL" id="CP124855">
    <property type="protein sequence ID" value="WHF50742.1"/>
    <property type="molecule type" value="Genomic_DNA"/>
</dbReference>
<name>A0ABY8RBX8_9FLAO</name>
<evidence type="ECO:0000313" key="2">
    <source>
        <dbReference type="EMBL" id="WHF50742.1"/>
    </source>
</evidence>
<dbReference type="RefSeq" id="WP_282904148.1">
    <property type="nucleotide sequence ID" value="NZ_CP124855.1"/>
</dbReference>
<proteinExistence type="predicted"/>
<dbReference type="Proteomes" id="UP001241656">
    <property type="component" value="Chromosome"/>
</dbReference>
<gene>
    <name evidence="2" type="ORF">QGN23_09885</name>
</gene>
<sequence length="196" mass="23445">MSISLLEKYLPNHCLPHLKKWFGDSPIHIKITRGRNSKLGDYRKMPDKSHQITINSTLQPQLFFFVLTHELAHLLAFENFGHRISPHGAEWKHTFRTMLLESIPVYDEDLKPIILKFLKSPKANFMSSPDLVRYFHIEDYEDETSYIEDLEIKDRFIYRKQIYIIEEKRKKNYLCTQLDTDKKYIFKPLARVEKIS</sequence>
<keyword evidence="3" id="KW-1185">Reference proteome</keyword>
<evidence type="ECO:0000313" key="3">
    <source>
        <dbReference type="Proteomes" id="UP001241656"/>
    </source>
</evidence>
<dbReference type="Pfam" id="PF10263">
    <property type="entry name" value="SprT-like"/>
    <property type="match status" value="1"/>
</dbReference>
<evidence type="ECO:0000259" key="1">
    <source>
        <dbReference type="Pfam" id="PF10263"/>
    </source>
</evidence>
<dbReference type="InterPro" id="IPR006640">
    <property type="entry name" value="SprT-like_domain"/>
</dbReference>
<reference evidence="2 3" key="1">
    <citation type="submission" date="2023-05" db="EMBL/GenBank/DDBJ databases">
        <title>Genomic insight into Chryseobacterium sp. wdc7 isolated forest soil (Gotjawal).</title>
        <authorList>
            <person name="Park S.-J."/>
        </authorList>
    </citation>
    <scope>NUCLEOTIDE SEQUENCE [LARGE SCALE GENOMIC DNA]</scope>
    <source>
        <strain evidence="3">wdc7</strain>
    </source>
</reference>
<protein>
    <submittedName>
        <fullName evidence="2">SprT-like domain-containing protein</fullName>
    </submittedName>
</protein>
<feature type="domain" description="SprT-like" evidence="1">
    <location>
        <begin position="38"/>
        <end position="97"/>
    </location>
</feature>
<accession>A0ABY8RBX8</accession>
<organism evidence="2 3">
    <name type="scientific">Chryseobacterium gotjawalense</name>
    <dbReference type="NCBI Taxonomy" id="3042315"/>
    <lineage>
        <taxon>Bacteria</taxon>
        <taxon>Pseudomonadati</taxon>
        <taxon>Bacteroidota</taxon>
        <taxon>Flavobacteriia</taxon>
        <taxon>Flavobacteriales</taxon>
        <taxon>Weeksellaceae</taxon>
        <taxon>Chryseobacterium group</taxon>
        <taxon>Chryseobacterium</taxon>
    </lineage>
</organism>